<dbReference type="EMBL" id="CP009401">
    <property type="protein sequence ID" value="AIO01062.1"/>
    <property type="molecule type" value="Genomic_DNA"/>
</dbReference>
<protein>
    <submittedName>
        <fullName evidence="1">Uncharacterized protein</fullName>
    </submittedName>
</protein>
<gene>
    <name evidence="1" type="ORF">LPMP_321770</name>
</gene>
<dbReference type="AlphaFoldDB" id="A0A088SGX3"/>
<reference evidence="1 2" key="1">
    <citation type="journal article" date="2015" name="Sci. Rep.">
        <title>The genome of Leishmania panamensis: insights into genomics of the L. (Viannia) subgenus.</title>
        <authorList>
            <person name="Llanes A."/>
            <person name="Restrepo C.M."/>
            <person name="Vecchio G.D."/>
            <person name="Anguizola F.J."/>
            <person name="Lleonart R."/>
        </authorList>
    </citation>
    <scope>NUCLEOTIDE SEQUENCE [LARGE SCALE GENOMIC DNA]</scope>
    <source>
        <strain evidence="1 2">MHOM/PA/94/PSC-1</strain>
    </source>
</reference>
<proteinExistence type="predicted"/>
<dbReference type="VEuPathDB" id="TriTrypDB:LPMP_321770"/>
<name>A0A088SGX3_LEIPA</name>
<dbReference type="eggNOG" id="ENOG502S8GK">
    <property type="taxonomic scope" value="Eukaryota"/>
</dbReference>
<evidence type="ECO:0000313" key="2">
    <source>
        <dbReference type="Proteomes" id="UP000063063"/>
    </source>
</evidence>
<dbReference type="Proteomes" id="UP000063063">
    <property type="component" value="Chromosome 32"/>
</dbReference>
<dbReference type="VEuPathDB" id="TriTrypDB:LPAL13_320023300"/>
<keyword evidence="2" id="KW-1185">Reference proteome</keyword>
<dbReference type="GeneID" id="22577918"/>
<evidence type="ECO:0000313" key="1">
    <source>
        <dbReference type="EMBL" id="AIO01062.1"/>
    </source>
</evidence>
<dbReference type="OrthoDB" id="262225at2759"/>
<accession>A0A088SGX3</accession>
<organism evidence="1 2">
    <name type="scientific">Leishmania panamensis</name>
    <dbReference type="NCBI Taxonomy" id="5679"/>
    <lineage>
        <taxon>Eukaryota</taxon>
        <taxon>Discoba</taxon>
        <taxon>Euglenozoa</taxon>
        <taxon>Kinetoplastea</taxon>
        <taxon>Metakinetoplastina</taxon>
        <taxon>Trypanosomatida</taxon>
        <taxon>Trypanosomatidae</taxon>
        <taxon>Leishmaniinae</taxon>
        <taxon>Leishmania</taxon>
        <taxon>Leishmania guyanensis species complex</taxon>
    </lineage>
</organism>
<dbReference type="KEGG" id="lpan:LPMP_321770"/>
<dbReference type="RefSeq" id="XP_010701862.1">
    <property type="nucleotide sequence ID" value="XM_010703560.1"/>
</dbReference>
<sequence>MAGPRDTESMQLETVANGYDTGVLTMPSEEFASLHLQPLQDDTWIRHAPIVHMDNFVQTATGERVKQEILKDYTEAKERLGTNRPDPILEGMMYQAQFMEAYRKDAHTVDADKAHSYRRQLLENHRRARTIKNAEP</sequence>